<accession>A0A179GLJ4</accession>
<evidence type="ECO:0000313" key="7">
    <source>
        <dbReference type="Proteomes" id="UP000078240"/>
    </source>
</evidence>
<evidence type="ECO:0000256" key="4">
    <source>
        <dbReference type="SAM" id="MobiDB-lite"/>
    </source>
</evidence>
<dbReference type="PANTHER" id="PTHR23351">
    <property type="entry name" value="FOS TRANSCRIPTION FACTOR-RELATED"/>
    <property type="match status" value="1"/>
</dbReference>
<dbReference type="InterPro" id="IPR004827">
    <property type="entry name" value="bZIP"/>
</dbReference>
<sequence length="288" mass="31453">MNSTLMVSSNAFEVRAFRGEKSTASNQLGGQWGRTYSLENGLMKEQESLPPSTAMFEGDDFSLKCIDGTMADFDAGRLDTCMDGRGNGMNGMPVSDSFYTQTAGSSLSNPSPGSIDGSLQGEMAVDTGPSSESPSPKTKSTTVKKRGRPRKTQPAANAATISRVDTKTNTKSRRRTSTRSEPDASGSEGLKALRVREKNRIAADKCRSRRRQEEDKLKSKHEDLEQEHRRLSGALSELMAETYVLKNMLMEHGSCDCRLIQDYLKESASEWVAKKLKSSTSPVDASPS</sequence>
<dbReference type="Proteomes" id="UP000078240">
    <property type="component" value="Unassembled WGS sequence"/>
</dbReference>
<dbReference type="GO" id="GO:0000978">
    <property type="term" value="F:RNA polymerase II cis-regulatory region sequence-specific DNA binding"/>
    <property type="evidence" value="ECO:0007669"/>
    <property type="project" value="TreeGrafter"/>
</dbReference>
<feature type="compositionally biased region" description="Basic and acidic residues" evidence="4">
    <location>
        <begin position="194"/>
        <end position="228"/>
    </location>
</feature>
<proteinExistence type="predicted"/>
<evidence type="ECO:0000256" key="2">
    <source>
        <dbReference type="ARBA" id="ARBA00023125"/>
    </source>
</evidence>
<dbReference type="InterPro" id="IPR000837">
    <property type="entry name" value="AP-1"/>
</dbReference>
<feature type="compositionally biased region" description="Low complexity" evidence="4">
    <location>
        <begin position="127"/>
        <end position="141"/>
    </location>
</feature>
<gene>
    <name evidence="6" type="ORF">VFPBJ_06499</name>
</gene>
<feature type="region of interest" description="Disordered" evidence="4">
    <location>
        <begin position="92"/>
        <end position="228"/>
    </location>
</feature>
<feature type="domain" description="BZIP" evidence="5">
    <location>
        <begin position="189"/>
        <end position="252"/>
    </location>
</feature>
<keyword evidence="3" id="KW-0804">Transcription</keyword>
<dbReference type="InterPro" id="IPR002112">
    <property type="entry name" value="Leuzip_Jun"/>
</dbReference>
<feature type="compositionally biased region" description="Polar residues" evidence="4">
    <location>
        <begin position="97"/>
        <end position="112"/>
    </location>
</feature>
<dbReference type="GO" id="GO:0000981">
    <property type="term" value="F:DNA-binding transcription factor activity, RNA polymerase II-specific"/>
    <property type="evidence" value="ECO:0007669"/>
    <property type="project" value="TreeGrafter"/>
</dbReference>
<evidence type="ECO:0000256" key="1">
    <source>
        <dbReference type="ARBA" id="ARBA00023015"/>
    </source>
</evidence>
<keyword evidence="2" id="KW-0238">DNA-binding</keyword>
<reference evidence="6 7" key="1">
    <citation type="submission" date="2016-01" db="EMBL/GenBank/DDBJ databases">
        <title>Biosynthesis of antibiotic leucinostatins and their inhibition on Phytophthora in bio-control Purpureocillium lilacinum.</title>
        <authorList>
            <person name="Wang G."/>
            <person name="Liu Z."/>
            <person name="Lin R."/>
            <person name="Li E."/>
            <person name="Mao Z."/>
            <person name="Ling J."/>
            <person name="Yin W."/>
            <person name="Xie B."/>
        </authorList>
    </citation>
    <scope>NUCLEOTIDE SEQUENCE [LARGE SCALE GENOMIC DNA]</scope>
    <source>
        <strain evidence="6">PLBJ-1</strain>
    </source>
</reference>
<dbReference type="PRINTS" id="PR00043">
    <property type="entry name" value="LEUZIPPRJUN"/>
</dbReference>
<organism evidence="6 7">
    <name type="scientific">Purpureocillium lilacinum</name>
    <name type="common">Paecilomyces lilacinus</name>
    <dbReference type="NCBI Taxonomy" id="33203"/>
    <lineage>
        <taxon>Eukaryota</taxon>
        <taxon>Fungi</taxon>
        <taxon>Dikarya</taxon>
        <taxon>Ascomycota</taxon>
        <taxon>Pezizomycotina</taxon>
        <taxon>Sordariomycetes</taxon>
        <taxon>Hypocreomycetidae</taxon>
        <taxon>Hypocreales</taxon>
        <taxon>Ophiocordycipitaceae</taxon>
        <taxon>Purpureocillium</taxon>
    </lineage>
</organism>
<comment type="caution">
    <text evidence="6">The sequence shown here is derived from an EMBL/GenBank/DDBJ whole genome shotgun (WGS) entry which is preliminary data.</text>
</comment>
<dbReference type="Gene3D" id="1.20.5.170">
    <property type="match status" value="1"/>
</dbReference>
<evidence type="ECO:0000313" key="6">
    <source>
        <dbReference type="EMBL" id="OAQ78378.1"/>
    </source>
</evidence>
<dbReference type="SUPFAM" id="SSF57959">
    <property type="entry name" value="Leucine zipper domain"/>
    <property type="match status" value="1"/>
</dbReference>
<dbReference type="AlphaFoldDB" id="A0A179GLJ4"/>
<protein>
    <submittedName>
        <fullName evidence="6">BZIP transcription factor domain-containing protein</fullName>
    </submittedName>
</protein>
<evidence type="ECO:0000256" key="3">
    <source>
        <dbReference type="ARBA" id="ARBA00023163"/>
    </source>
</evidence>
<keyword evidence="1" id="KW-0805">Transcription regulation</keyword>
<feature type="compositionally biased region" description="Basic residues" evidence="4">
    <location>
        <begin position="142"/>
        <end position="151"/>
    </location>
</feature>
<evidence type="ECO:0000259" key="5">
    <source>
        <dbReference type="PROSITE" id="PS50217"/>
    </source>
</evidence>
<dbReference type="PROSITE" id="PS50217">
    <property type="entry name" value="BZIP"/>
    <property type="match status" value="1"/>
</dbReference>
<dbReference type="GO" id="GO:0005634">
    <property type="term" value="C:nucleus"/>
    <property type="evidence" value="ECO:0007669"/>
    <property type="project" value="TreeGrafter"/>
</dbReference>
<dbReference type="PANTHER" id="PTHR23351:SF24">
    <property type="entry name" value="ACTIVATING TRANSCRIPTION FACTOR 3-RELATED"/>
    <property type="match status" value="1"/>
</dbReference>
<dbReference type="SMART" id="SM00338">
    <property type="entry name" value="BRLZ"/>
    <property type="match status" value="1"/>
</dbReference>
<dbReference type="Pfam" id="PF00170">
    <property type="entry name" value="bZIP_1"/>
    <property type="match status" value="1"/>
</dbReference>
<dbReference type="EMBL" id="LSBH01000005">
    <property type="protein sequence ID" value="OAQ78378.1"/>
    <property type="molecule type" value="Genomic_DNA"/>
</dbReference>
<dbReference type="InterPro" id="IPR046347">
    <property type="entry name" value="bZIP_sf"/>
</dbReference>
<dbReference type="CDD" id="cd14687">
    <property type="entry name" value="bZIP_ATF2"/>
    <property type="match status" value="1"/>
</dbReference>
<name>A0A179GLJ4_PURLI</name>